<accession>I7IWH3</accession>
<name>I7IWH3_9CORY</name>
<dbReference type="PANTHER" id="PTHR37163:SF1">
    <property type="entry name" value="DUF501 DOMAIN-CONTAINING PROTEIN"/>
    <property type="match status" value="1"/>
</dbReference>
<evidence type="ECO:0008006" key="4">
    <source>
        <dbReference type="Google" id="ProtNLM"/>
    </source>
</evidence>
<feature type="compositionally biased region" description="Low complexity" evidence="1">
    <location>
        <begin position="1"/>
        <end position="22"/>
    </location>
</feature>
<comment type="caution">
    <text evidence="2">The sequence shown here is derived from an EMBL/GenBank/DDBJ whole genome shotgun (WGS) entry which is preliminary data.</text>
</comment>
<organism evidence="2 3">
    <name type="scientific">Corynebacterium otitidis ATCC 51513</name>
    <dbReference type="NCBI Taxonomy" id="883169"/>
    <lineage>
        <taxon>Bacteria</taxon>
        <taxon>Bacillati</taxon>
        <taxon>Actinomycetota</taxon>
        <taxon>Actinomycetes</taxon>
        <taxon>Mycobacteriales</taxon>
        <taxon>Corynebacteriaceae</taxon>
        <taxon>Corynebacterium</taxon>
    </lineage>
</organism>
<sequence length="238" mass="25686">MRSPAGSPTPARAAASPRATSPPRRRASPRLPRPGPARRQAVWAWKNGPMHSSDESLAADLDVVAEQLGRRPRGVIGVAYRTPDGQPAVITTAPRLPDGTPFPTLYYLTDPRLTAEASRLEVARVMAWMTDRLGADEGLAADYRAAHEHYLAKRDEIEDLGTDFSAGGMPERVKCLHVLIAYALAEGPERVRLGTEAVALAAEHGGLRGTAVSEDWPTTEELGISLSDFDFSNAEANR</sequence>
<dbReference type="EMBL" id="CAJZ01000024">
    <property type="protein sequence ID" value="CCI82933.1"/>
    <property type="molecule type" value="Genomic_DNA"/>
</dbReference>
<feature type="region of interest" description="Disordered" evidence="1">
    <location>
        <begin position="1"/>
        <end position="38"/>
    </location>
</feature>
<gene>
    <name evidence="2" type="ORF">BN46_0183</name>
</gene>
<proteinExistence type="predicted"/>
<evidence type="ECO:0000313" key="3">
    <source>
        <dbReference type="Proteomes" id="UP000011016"/>
    </source>
</evidence>
<evidence type="ECO:0000313" key="2">
    <source>
        <dbReference type="EMBL" id="CCI82933.1"/>
    </source>
</evidence>
<dbReference type="Pfam" id="PF04417">
    <property type="entry name" value="DUF501"/>
    <property type="match status" value="1"/>
</dbReference>
<protein>
    <recommendedName>
        <fullName evidence="4">Septum formation initiator family protein</fullName>
    </recommendedName>
</protein>
<dbReference type="InterPro" id="IPR007511">
    <property type="entry name" value="DUF501"/>
</dbReference>
<evidence type="ECO:0000256" key="1">
    <source>
        <dbReference type="SAM" id="MobiDB-lite"/>
    </source>
</evidence>
<dbReference type="AlphaFoldDB" id="I7IWH3"/>
<dbReference type="Proteomes" id="UP000011016">
    <property type="component" value="Unassembled WGS sequence"/>
</dbReference>
<reference evidence="2 3" key="1">
    <citation type="journal article" date="2012" name="J. Bacteriol.">
        <title>Draft Genome Sequence of Turicella otitidis ATCC 51513, Isolated from Middle Ear Fluid from a Child with Otitis Media.</title>
        <authorList>
            <person name="Brinkrolf K."/>
            <person name="Schneider J."/>
            <person name="Knecht M."/>
            <person name="Ruckert C."/>
            <person name="Tauch A."/>
        </authorList>
    </citation>
    <scope>NUCLEOTIDE SEQUENCE [LARGE SCALE GENOMIC DNA]</scope>
    <source>
        <strain evidence="2 3">ATCC 51513</strain>
    </source>
</reference>
<dbReference type="PANTHER" id="PTHR37163">
    <property type="entry name" value="CONSERVED PROTEIN"/>
    <property type="match status" value="1"/>
</dbReference>